<keyword evidence="1" id="KW-1133">Transmembrane helix</keyword>
<evidence type="ECO:0000256" key="1">
    <source>
        <dbReference type="SAM" id="Phobius"/>
    </source>
</evidence>
<dbReference type="InterPro" id="IPR007383">
    <property type="entry name" value="DUF445"/>
</dbReference>
<dbReference type="GO" id="GO:0005886">
    <property type="term" value="C:plasma membrane"/>
    <property type="evidence" value="ECO:0007669"/>
    <property type="project" value="TreeGrafter"/>
</dbReference>
<protein>
    <submittedName>
        <fullName evidence="2">DUF445 domain-containing protein</fullName>
    </submittedName>
</protein>
<reference evidence="2" key="1">
    <citation type="submission" date="2023-01" db="EMBL/GenBank/DDBJ databases">
        <title>Xenophilus mangrovi sp. nov., isolated from soil of Mangrove nature reserve.</title>
        <authorList>
            <person name="Xu S."/>
            <person name="Liu Z."/>
            <person name="Xu Y."/>
        </authorList>
    </citation>
    <scope>NUCLEOTIDE SEQUENCE</scope>
    <source>
        <strain evidence="2">YW8</strain>
    </source>
</reference>
<dbReference type="PANTHER" id="PTHR38442">
    <property type="entry name" value="INNER MEMBRANE PROTEIN-RELATED"/>
    <property type="match status" value="1"/>
</dbReference>
<name>A0AAE3NAV7_9BURK</name>
<keyword evidence="3" id="KW-1185">Reference proteome</keyword>
<organism evidence="2 3">
    <name type="scientific">Xenophilus arseniciresistens</name>
    <dbReference type="NCBI Taxonomy" id="1283306"/>
    <lineage>
        <taxon>Bacteria</taxon>
        <taxon>Pseudomonadati</taxon>
        <taxon>Pseudomonadota</taxon>
        <taxon>Betaproteobacteria</taxon>
        <taxon>Burkholderiales</taxon>
        <taxon>Comamonadaceae</taxon>
        <taxon>Xenophilus</taxon>
    </lineage>
</organism>
<dbReference type="AlphaFoldDB" id="A0AAE3NAV7"/>
<evidence type="ECO:0000313" key="3">
    <source>
        <dbReference type="Proteomes" id="UP001212602"/>
    </source>
</evidence>
<feature type="transmembrane region" description="Helical" evidence="1">
    <location>
        <begin position="43"/>
        <end position="70"/>
    </location>
</feature>
<comment type="caution">
    <text evidence="2">The sequence shown here is derived from an EMBL/GenBank/DDBJ whole genome shotgun (WGS) entry which is preliminary data.</text>
</comment>
<accession>A0AAE3NAV7</accession>
<dbReference type="RefSeq" id="WP_271428143.1">
    <property type="nucleotide sequence ID" value="NZ_JAQIPB010000003.1"/>
</dbReference>
<proteinExistence type="predicted"/>
<sequence>MPERSPGPTDPAARMKRVALALLAGAALLYALAVWGGRAHPHAGWGWLAAGAEAAMVGAMADWFAVVALFRHPLGLPIPHTAILPARKARLGRNLADFICDNFLATPQVLAKLRSFDAAGRIAHWLMQSAHAQQLGAQAVALVRLALGALDDARVRDFVARAAGAGLRHIDVAPLAGQLLGALTAQGRHQALLDEVLGQLAELLDDEALQEQLTDAIAREVKALRYVGLDQVAARLATRKIVAAVARTLGETAASPGHPLRLRFDRFMATFIERLQHDPGFIARGERWRDELLAHPALAGYLQGLWGQLRDWLDADLAANEDSAIRQRVSLLAAGLGRRLEADEAMRHWLNEQILGAAPALIERWREDGRRYIEERVAAWDTDALVREVERNIGRDLQFIRINGTLVGGLVGLLIHALTVLGIG</sequence>
<gene>
    <name evidence="2" type="ORF">PGB34_11150</name>
</gene>
<dbReference type="PANTHER" id="PTHR38442:SF1">
    <property type="entry name" value="INNER MEMBRANE PROTEIN"/>
    <property type="match status" value="1"/>
</dbReference>
<evidence type="ECO:0000313" key="2">
    <source>
        <dbReference type="EMBL" id="MDA7416922.1"/>
    </source>
</evidence>
<dbReference type="Pfam" id="PF04286">
    <property type="entry name" value="DUF445"/>
    <property type="match status" value="1"/>
</dbReference>
<keyword evidence="1" id="KW-0472">Membrane</keyword>
<keyword evidence="1" id="KW-0812">Transmembrane</keyword>
<dbReference type="Proteomes" id="UP001212602">
    <property type="component" value="Unassembled WGS sequence"/>
</dbReference>
<dbReference type="EMBL" id="JAQIPB010000003">
    <property type="protein sequence ID" value="MDA7416922.1"/>
    <property type="molecule type" value="Genomic_DNA"/>
</dbReference>